<keyword evidence="2 3" id="KW-0040">ANK repeat</keyword>
<evidence type="ECO:0000256" key="1">
    <source>
        <dbReference type="ARBA" id="ARBA00022737"/>
    </source>
</evidence>
<dbReference type="AlphaFoldDB" id="A0A347UBP4"/>
<evidence type="ECO:0000313" key="6">
    <source>
        <dbReference type="EMBL" id="RXI31884.1"/>
    </source>
</evidence>
<keyword evidence="7" id="KW-1185">Reference proteome</keyword>
<dbReference type="OrthoDB" id="5365108at2"/>
<evidence type="ECO:0000256" key="4">
    <source>
        <dbReference type="SAM" id="Phobius"/>
    </source>
</evidence>
<name>A0A347UBP4_9BACT</name>
<feature type="repeat" description="ANK" evidence="3">
    <location>
        <begin position="207"/>
        <end position="241"/>
    </location>
</feature>
<dbReference type="PROSITE" id="PS50297">
    <property type="entry name" value="ANK_REP_REGION"/>
    <property type="match status" value="2"/>
</dbReference>
<evidence type="ECO:0000313" key="8">
    <source>
        <dbReference type="Proteomes" id="UP000290588"/>
    </source>
</evidence>
<dbReference type="Proteomes" id="UP000290588">
    <property type="component" value="Unassembled WGS sequence"/>
</dbReference>
<keyword evidence="1" id="KW-0677">Repeat</keyword>
<dbReference type="SMART" id="SM00248">
    <property type="entry name" value="ANK"/>
    <property type="match status" value="13"/>
</dbReference>
<protein>
    <submittedName>
        <fullName evidence="5">Ankyrin domain-containing protein</fullName>
    </submittedName>
</protein>
<dbReference type="EMBL" id="NXIG01000003">
    <property type="protein sequence ID" value="RXI31884.1"/>
    <property type="molecule type" value="Genomic_DNA"/>
</dbReference>
<dbReference type="PROSITE" id="PS50088">
    <property type="entry name" value="ANK_REPEAT"/>
    <property type="match status" value="7"/>
</dbReference>
<proteinExistence type="predicted"/>
<feature type="repeat" description="ANK" evidence="3">
    <location>
        <begin position="497"/>
        <end position="529"/>
    </location>
</feature>
<feature type="repeat" description="ANK" evidence="3">
    <location>
        <begin position="174"/>
        <end position="206"/>
    </location>
</feature>
<keyword evidence="4" id="KW-0812">Transmembrane</keyword>
<keyword evidence="4" id="KW-0472">Membrane</keyword>
<sequence>MFNLFKVNEDLFYKELFSENLDVNKIQRYINRGIDLNKKDEKGRTVLFSLSAKKKLDAIRILLKNGANFYIEDNYGKTVLDDACERTDGIMVRFFLENGFDINRKNSSGRTILQDIALLANLRMFQILMTYNPDFNIKDGYGKTVLFDAVEGENLTILKDVVNNLDTLNTLDENYQTALFRAVLKEDINIALTLILNGANVNFLDKNGQNILFNAILQGSKAIPLIELLLKKNININLVDNFNKNIIDELLHIVDLQKNEQKELEGKYKLITSDKDYLPLALLFIDNGLEIDKIHEDGKTTLQREIENKNFSNAEFLINCGANLNFSDEDNKNIIYKEILKGYSNYKMIDFLVSKGANLDARDLDERSVVDDIVEIIAINKGFKKANPRLTLLIKEDEKYDVLLKKILSYRPNIETQRLDGKNILFDIVLYNDFETLRTIINYGVNLNITDKNGCTPLMYMVEEGLKLKEKREREAFIERLVNFLKYRVNIDIQDNDGRTVIHKAVIADDLVVVEKLLTKKADLTIKDIHGRTALHHTQWHGNYKIARWLISAGADMNQPDNSGFTLLNYAAIFGHARLVIALVASGVLMYNRNPKNRKVAQFFKDREKNLDKLLSANVNDSKMKNALEEVVENLKKEVNEVLI</sequence>
<dbReference type="SUPFAM" id="SSF48403">
    <property type="entry name" value="Ankyrin repeat"/>
    <property type="match status" value="2"/>
</dbReference>
<gene>
    <name evidence="5" type="ORF">AELL_2668</name>
    <name evidence="6" type="ORF">CP962_03635</name>
</gene>
<feature type="repeat" description="ANK" evidence="3">
    <location>
        <begin position="297"/>
        <end position="329"/>
    </location>
</feature>
<dbReference type="EMBL" id="CP032097">
    <property type="protein sequence ID" value="AXX96272.1"/>
    <property type="molecule type" value="Genomic_DNA"/>
</dbReference>
<dbReference type="PANTHER" id="PTHR24198">
    <property type="entry name" value="ANKYRIN REPEAT AND PROTEIN KINASE DOMAIN-CONTAINING PROTEIN"/>
    <property type="match status" value="1"/>
</dbReference>
<feature type="repeat" description="ANK" evidence="3">
    <location>
        <begin position="75"/>
        <end position="107"/>
    </location>
</feature>
<feature type="repeat" description="ANK" evidence="3">
    <location>
        <begin position="42"/>
        <end position="74"/>
    </location>
</feature>
<dbReference type="Proteomes" id="UP000262582">
    <property type="component" value="Chromosome"/>
</dbReference>
<reference evidence="6 8" key="1">
    <citation type="submission" date="2017-09" db="EMBL/GenBank/DDBJ databases">
        <title>Genomics of the genus Arcobacter.</title>
        <authorList>
            <person name="Perez-Cataluna A."/>
            <person name="Figueras M.J."/>
            <person name="Salas-Masso N."/>
        </authorList>
    </citation>
    <scope>NUCLEOTIDE SEQUENCE [LARGE SCALE GENOMIC DNA]</scope>
    <source>
        <strain evidence="6 8">CECT 7837</strain>
    </source>
</reference>
<dbReference type="RefSeq" id="WP_118918413.1">
    <property type="nucleotide sequence ID" value="NZ_CP032097.1"/>
</dbReference>
<dbReference type="PANTHER" id="PTHR24198:SF165">
    <property type="entry name" value="ANKYRIN REPEAT-CONTAINING PROTEIN-RELATED"/>
    <property type="match status" value="1"/>
</dbReference>
<evidence type="ECO:0000256" key="3">
    <source>
        <dbReference type="PROSITE-ProRule" id="PRU00023"/>
    </source>
</evidence>
<dbReference type="Pfam" id="PF12796">
    <property type="entry name" value="Ank_2"/>
    <property type="match status" value="3"/>
</dbReference>
<dbReference type="Gene3D" id="1.25.40.20">
    <property type="entry name" value="Ankyrin repeat-containing domain"/>
    <property type="match status" value="4"/>
</dbReference>
<evidence type="ECO:0000313" key="7">
    <source>
        <dbReference type="Proteomes" id="UP000262582"/>
    </source>
</evidence>
<reference evidence="5 7" key="2">
    <citation type="submission" date="2018-08" db="EMBL/GenBank/DDBJ databases">
        <title>Complete genome of the Arcobacter ellisii type strain LMG 26155.</title>
        <authorList>
            <person name="Miller W.G."/>
            <person name="Yee E."/>
            <person name="Bono J.L."/>
        </authorList>
    </citation>
    <scope>NUCLEOTIDE SEQUENCE [LARGE SCALE GENOMIC DNA]</scope>
    <source>
        <strain evidence="5 7">LMG 26155</strain>
    </source>
</reference>
<accession>A0A347UBP4</accession>
<evidence type="ECO:0000313" key="5">
    <source>
        <dbReference type="EMBL" id="AXX96272.1"/>
    </source>
</evidence>
<dbReference type="InterPro" id="IPR036770">
    <property type="entry name" value="Ankyrin_rpt-contain_sf"/>
</dbReference>
<feature type="transmembrane region" description="Helical" evidence="4">
    <location>
        <begin position="567"/>
        <end position="591"/>
    </location>
</feature>
<organism evidence="6 8">
    <name type="scientific">Arcobacter ellisii</name>
    <dbReference type="NCBI Taxonomy" id="913109"/>
    <lineage>
        <taxon>Bacteria</taxon>
        <taxon>Pseudomonadati</taxon>
        <taxon>Campylobacterota</taxon>
        <taxon>Epsilonproteobacteria</taxon>
        <taxon>Campylobacterales</taxon>
        <taxon>Arcobacteraceae</taxon>
        <taxon>Arcobacter</taxon>
    </lineage>
</organism>
<keyword evidence="4" id="KW-1133">Transmembrane helix</keyword>
<feature type="repeat" description="ANK" evidence="3">
    <location>
        <begin position="530"/>
        <end position="562"/>
    </location>
</feature>
<dbReference type="InterPro" id="IPR002110">
    <property type="entry name" value="Ankyrin_rpt"/>
</dbReference>
<dbReference type="KEGG" id="aell:AELL_2668"/>
<evidence type="ECO:0000256" key="2">
    <source>
        <dbReference type="ARBA" id="ARBA00023043"/>
    </source>
</evidence>